<dbReference type="OrthoDB" id="2253354at2759"/>
<keyword evidence="1" id="KW-1133">Transmembrane helix</keyword>
<keyword evidence="1" id="KW-0472">Membrane</keyword>
<keyword evidence="1" id="KW-0812">Transmembrane</keyword>
<accession>A0A166PFC2</accession>
<evidence type="ECO:0000313" key="2">
    <source>
        <dbReference type="EMBL" id="KZZ96400.1"/>
    </source>
</evidence>
<sequence length="177" mass="20308">MNPRLVSTRLASLASSSSVLTNSAIRQAHIVSATRAYSQALQYPALTTRSLHLPRILDPELYRAILPKGWGARTHDDPDTEYIRPTRNPAFFYTIIFMFIGSQAIHLLVLRKERESFERSSDARIRVLKDVIGRLQRGEDIDVKKVLGTGDEKQEKSWEDLIREIEEEDEREREGDS</sequence>
<gene>
    <name evidence="2" type="ORF">AAP_01173</name>
</gene>
<comment type="caution">
    <text evidence="2">The sequence shown here is derived from an EMBL/GenBank/DDBJ whole genome shotgun (WGS) entry which is preliminary data.</text>
</comment>
<dbReference type="Pfam" id="PF17254">
    <property type="entry name" value="DUF5321"/>
    <property type="match status" value="1"/>
</dbReference>
<reference evidence="2 3" key="1">
    <citation type="journal article" date="2016" name="Genome Biol. Evol.">
        <title>Divergent and convergent evolution of fungal pathogenicity.</title>
        <authorList>
            <person name="Shang Y."/>
            <person name="Xiao G."/>
            <person name="Zheng P."/>
            <person name="Cen K."/>
            <person name="Zhan S."/>
            <person name="Wang C."/>
        </authorList>
    </citation>
    <scope>NUCLEOTIDE SEQUENCE [LARGE SCALE GENOMIC DNA]</scope>
    <source>
        <strain evidence="2 3">ARSEF 7405</strain>
    </source>
</reference>
<protein>
    <submittedName>
        <fullName evidence="2">Uncharacterized protein</fullName>
    </submittedName>
</protein>
<dbReference type="InterPro" id="IPR035213">
    <property type="entry name" value="DUF5321"/>
</dbReference>
<dbReference type="AlphaFoldDB" id="A0A166PFC2"/>
<dbReference type="VEuPathDB" id="FungiDB:AAP_01173"/>
<evidence type="ECO:0000256" key="1">
    <source>
        <dbReference type="SAM" id="Phobius"/>
    </source>
</evidence>
<keyword evidence="3" id="KW-1185">Reference proteome</keyword>
<feature type="transmembrane region" description="Helical" evidence="1">
    <location>
        <begin position="90"/>
        <end position="110"/>
    </location>
</feature>
<dbReference type="Proteomes" id="UP000242877">
    <property type="component" value="Unassembled WGS sequence"/>
</dbReference>
<dbReference type="EMBL" id="AZGZ01000003">
    <property type="protein sequence ID" value="KZZ96400.1"/>
    <property type="molecule type" value="Genomic_DNA"/>
</dbReference>
<organism evidence="2 3">
    <name type="scientific">Ascosphaera apis ARSEF 7405</name>
    <dbReference type="NCBI Taxonomy" id="392613"/>
    <lineage>
        <taxon>Eukaryota</taxon>
        <taxon>Fungi</taxon>
        <taxon>Dikarya</taxon>
        <taxon>Ascomycota</taxon>
        <taxon>Pezizomycotina</taxon>
        <taxon>Eurotiomycetes</taxon>
        <taxon>Eurotiomycetidae</taxon>
        <taxon>Onygenales</taxon>
        <taxon>Ascosphaeraceae</taxon>
        <taxon>Ascosphaera</taxon>
    </lineage>
</organism>
<evidence type="ECO:0000313" key="3">
    <source>
        <dbReference type="Proteomes" id="UP000242877"/>
    </source>
</evidence>
<proteinExistence type="predicted"/>
<name>A0A166PFC2_9EURO</name>